<feature type="domain" description="DUF4123" evidence="1">
    <location>
        <begin position="2"/>
        <end position="118"/>
    </location>
</feature>
<comment type="caution">
    <text evidence="2">The sequence shown here is derived from an EMBL/GenBank/DDBJ whole genome shotgun (WGS) entry which is preliminary data.</text>
</comment>
<dbReference type="OrthoDB" id="955748at2"/>
<gene>
    <name evidence="2" type="ORF">BN8_04175</name>
</gene>
<protein>
    <recommendedName>
        <fullName evidence="1">DUF4123 domain-containing protein</fullName>
    </recommendedName>
</protein>
<sequence length="160" mass="19016">MFHLLDGAKMVFALDEAKELNPVFDSLYRGQSQELLARIAPYLFQYELGDEFDEWLRENYGQSWGVGVASNESMEVLHKHFRKFLLVKTEEGKELFFRYYDPRVLRTFLPTCDTTQLQEFFGPVTYFFMEDADPDYSLHFWLEKGSLRTKRILKEAKNKN</sequence>
<proteinExistence type="predicted"/>
<dbReference type="InterPro" id="IPR025391">
    <property type="entry name" value="DUF4123"/>
</dbReference>
<reference evidence="2 3" key="1">
    <citation type="journal article" date="2012" name="J. Bacteriol.">
        <title>Genome Sequence of the Filamentous Bacterium Fibrisoma limi BUZ 3T.</title>
        <authorList>
            <person name="Filippini M."/>
            <person name="Qi W."/>
            <person name="Jaenicke S."/>
            <person name="Goesmann A."/>
            <person name="Smits T.H."/>
            <person name="Bagheri H.C."/>
        </authorList>
    </citation>
    <scope>NUCLEOTIDE SEQUENCE [LARGE SCALE GENOMIC DNA]</scope>
    <source>
        <strain evidence="3">BUZ 3T</strain>
    </source>
</reference>
<dbReference type="STRING" id="1185876.BN8_04175"/>
<dbReference type="Pfam" id="PF13503">
    <property type="entry name" value="DUF4123"/>
    <property type="match status" value="1"/>
</dbReference>
<name>I2GM25_9BACT</name>
<dbReference type="Proteomes" id="UP000009309">
    <property type="component" value="Unassembled WGS sequence"/>
</dbReference>
<evidence type="ECO:0000313" key="3">
    <source>
        <dbReference type="Proteomes" id="UP000009309"/>
    </source>
</evidence>
<dbReference type="RefSeq" id="WP_009283527.1">
    <property type="nucleotide sequence ID" value="NZ_CAIT01000007.1"/>
</dbReference>
<dbReference type="EMBL" id="CAIT01000007">
    <property type="protein sequence ID" value="CCH54951.1"/>
    <property type="molecule type" value="Genomic_DNA"/>
</dbReference>
<keyword evidence="3" id="KW-1185">Reference proteome</keyword>
<evidence type="ECO:0000313" key="2">
    <source>
        <dbReference type="EMBL" id="CCH54951.1"/>
    </source>
</evidence>
<dbReference type="AlphaFoldDB" id="I2GM25"/>
<accession>I2GM25</accession>
<organism evidence="2 3">
    <name type="scientific">Fibrisoma limi BUZ 3</name>
    <dbReference type="NCBI Taxonomy" id="1185876"/>
    <lineage>
        <taxon>Bacteria</taxon>
        <taxon>Pseudomonadati</taxon>
        <taxon>Bacteroidota</taxon>
        <taxon>Cytophagia</taxon>
        <taxon>Cytophagales</taxon>
        <taxon>Spirosomataceae</taxon>
        <taxon>Fibrisoma</taxon>
    </lineage>
</organism>
<dbReference type="eggNOG" id="COG1716">
    <property type="taxonomic scope" value="Bacteria"/>
</dbReference>
<evidence type="ECO:0000259" key="1">
    <source>
        <dbReference type="Pfam" id="PF13503"/>
    </source>
</evidence>